<sequence length="180" mass="20290">MRVLSLALLATLALVASAEGSFPKNAEPAAEFKHHEHAERDATGSLIKAKAMLLSNDRSHDDHNPGRLVDAKLLILSNNNGLRRRSNYDGEEGSYGEESTYGEDDEDEGAYSNGDESDDGESGDEYDGGSDGKTYHHHKHHRNYKSSDYGKDNDYRHGHHHGRRHHHHRRPYTSHYGKQY</sequence>
<feature type="compositionally biased region" description="Acidic residues" evidence="1">
    <location>
        <begin position="89"/>
        <end position="128"/>
    </location>
</feature>
<proteinExistence type="predicted"/>
<evidence type="ECO:0000256" key="2">
    <source>
        <dbReference type="SAM" id="SignalP"/>
    </source>
</evidence>
<keyword evidence="4" id="KW-1185">Reference proteome</keyword>
<feature type="chain" id="PRO_5020756642" evidence="2">
    <location>
        <begin position="21"/>
        <end position="180"/>
    </location>
</feature>
<evidence type="ECO:0000256" key="1">
    <source>
        <dbReference type="SAM" id="MobiDB-lite"/>
    </source>
</evidence>
<name>A0A4P9Y2Y7_9FUNG</name>
<dbReference type="Proteomes" id="UP000267251">
    <property type="component" value="Unassembled WGS sequence"/>
</dbReference>
<protein>
    <submittedName>
        <fullName evidence="3">Uncharacterized protein</fullName>
    </submittedName>
</protein>
<dbReference type="AlphaFoldDB" id="A0A4P9Y2Y7"/>
<keyword evidence="2" id="KW-0732">Signal</keyword>
<feature type="compositionally biased region" description="Basic residues" evidence="1">
    <location>
        <begin position="157"/>
        <end position="172"/>
    </location>
</feature>
<feature type="compositionally biased region" description="Basic residues" evidence="1">
    <location>
        <begin position="135"/>
        <end position="144"/>
    </location>
</feature>
<feature type="region of interest" description="Disordered" evidence="1">
    <location>
        <begin position="79"/>
        <end position="180"/>
    </location>
</feature>
<feature type="signal peptide" evidence="2">
    <location>
        <begin position="1"/>
        <end position="20"/>
    </location>
</feature>
<gene>
    <name evidence="3" type="ORF">BJ684DRAFT_16364</name>
</gene>
<evidence type="ECO:0000313" key="3">
    <source>
        <dbReference type="EMBL" id="RKP13215.1"/>
    </source>
</evidence>
<reference evidence="4" key="1">
    <citation type="journal article" date="2018" name="Nat. Microbiol.">
        <title>Leveraging single-cell genomics to expand the fungal tree of life.</title>
        <authorList>
            <person name="Ahrendt S.R."/>
            <person name="Quandt C.A."/>
            <person name="Ciobanu D."/>
            <person name="Clum A."/>
            <person name="Salamov A."/>
            <person name="Andreopoulos B."/>
            <person name="Cheng J.F."/>
            <person name="Woyke T."/>
            <person name="Pelin A."/>
            <person name="Henrissat B."/>
            <person name="Reynolds N.K."/>
            <person name="Benny G.L."/>
            <person name="Smith M.E."/>
            <person name="James T.Y."/>
            <person name="Grigoriev I.V."/>
        </authorList>
    </citation>
    <scope>NUCLEOTIDE SEQUENCE [LARGE SCALE GENOMIC DNA]</scope>
</reference>
<evidence type="ECO:0000313" key="4">
    <source>
        <dbReference type="Proteomes" id="UP000267251"/>
    </source>
</evidence>
<dbReference type="EMBL" id="KZ988080">
    <property type="protein sequence ID" value="RKP13215.1"/>
    <property type="molecule type" value="Genomic_DNA"/>
</dbReference>
<organism evidence="3 4">
    <name type="scientific">Piptocephalis cylindrospora</name>
    <dbReference type="NCBI Taxonomy" id="1907219"/>
    <lineage>
        <taxon>Eukaryota</taxon>
        <taxon>Fungi</taxon>
        <taxon>Fungi incertae sedis</taxon>
        <taxon>Zoopagomycota</taxon>
        <taxon>Zoopagomycotina</taxon>
        <taxon>Zoopagomycetes</taxon>
        <taxon>Zoopagales</taxon>
        <taxon>Piptocephalidaceae</taxon>
        <taxon>Piptocephalis</taxon>
    </lineage>
</organism>
<accession>A0A4P9Y2Y7</accession>